<dbReference type="RefSeq" id="WP_150204099.1">
    <property type="nucleotide sequence ID" value="NZ_CP043939.1"/>
</dbReference>
<keyword evidence="3" id="KW-1185">Reference proteome</keyword>
<sequence length="76" mass="8569">MAKKNQWVVPHGDKWAVQGEGNSKATKLFDNKTDALNFGRETAKNQHSELIAQKKNGKINYKNSYGNDPNPPKDKK</sequence>
<proteinExistence type="predicted"/>
<organism evidence="2 3">
    <name type="scientific">Paucilactobacillus nenjiangensis</name>
    <dbReference type="NCBI Taxonomy" id="1296540"/>
    <lineage>
        <taxon>Bacteria</taxon>
        <taxon>Bacillati</taxon>
        <taxon>Bacillota</taxon>
        <taxon>Bacilli</taxon>
        <taxon>Lactobacillales</taxon>
        <taxon>Lactobacillaceae</taxon>
        <taxon>Paucilactobacillus</taxon>
    </lineage>
</organism>
<evidence type="ECO:0000313" key="2">
    <source>
        <dbReference type="EMBL" id="QER67560.1"/>
    </source>
</evidence>
<evidence type="ECO:0000256" key="1">
    <source>
        <dbReference type="SAM" id="MobiDB-lite"/>
    </source>
</evidence>
<dbReference type="AlphaFoldDB" id="A0A5P1X0Z1"/>
<dbReference type="KEGG" id="lnn:F0161_06620"/>
<name>A0A5P1X0Z1_9LACO</name>
<dbReference type="Proteomes" id="UP000325295">
    <property type="component" value="Chromosome"/>
</dbReference>
<protein>
    <submittedName>
        <fullName evidence="2">DUF2188 domain-containing protein</fullName>
    </submittedName>
</protein>
<dbReference type="Pfam" id="PF09954">
    <property type="entry name" value="DUF2188"/>
    <property type="match status" value="1"/>
</dbReference>
<dbReference type="OrthoDB" id="8858565at2"/>
<dbReference type="EMBL" id="CP043939">
    <property type="protein sequence ID" value="QER67560.1"/>
    <property type="molecule type" value="Genomic_DNA"/>
</dbReference>
<reference evidence="2 3" key="1">
    <citation type="submission" date="2019-09" db="EMBL/GenBank/DDBJ databases">
        <title>Complete Genome Sequence of Lactobacillus nenjiangensis SH-Y15, isolated from sauerkraut.</title>
        <authorList>
            <person name="Yang H."/>
        </authorList>
    </citation>
    <scope>NUCLEOTIDE SEQUENCE [LARGE SCALE GENOMIC DNA]</scope>
    <source>
        <strain evidence="2 3">SH-Y15</strain>
    </source>
</reference>
<dbReference type="InterPro" id="IPR018691">
    <property type="entry name" value="DUF2188"/>
</dbReference>
<evidence type="ECO:0000313" key="3">
    <source>
        <dbReference type="Proteomes" id="UP000325295"/>
    </source>
</evidence>
<accession>A0A5P1X0Z1</accession>
<feature type="region of interest" description="Disordered" evidence="1">
    <location>
        <begin position="44"/>
        <end position="76"/>
    </location>
</feature>
<gene>
    <name evidence="2" type="ORF">F0161_06620</name>
</gene>